<organism evidence="1 2">
    <name type="scientific">Flavobacterium cyanobacteriorum</name>
    <dbReference type="NCBI Taxonomy" id="2022802"/>
    <lineage>
        <taxon>Bacteria</taxon>
        <taxon>Pseudomonadati</taxon>
        <taxon>Bacteroidota</taxon>
        <taxon>Flavobacteriia</taxon>
        <taxon>Flavobacteriales</taxon>
        <taxon>Flavobacteriaceae</taxon>
        <taxon>Flavobacterium</taxon>
    </lineage>
</organism>
<sequence>MERTIIHQQDSTYAADTVMFEKAAVEFENEIMPAEDLCCSQQIKNLLNTNLRLRKLNELSTMLLF</sequence>
<proteinExistence type="predicted"/>
<dbReference type="EMBL" id="NOXV01000263">
    <property type="protein sequence ID" value="OYQ37007.1"/>
    <property type="molecule type" value="Genomic_DNA"/>
</dbReference>
<dbReference type="RefSeq" id="WP_094414786.1">
    <property type="nucleotide sequence ID" value="NZ_NOXV01000263.1"/>
</dbReference>
<evidence type="ECO:0000313" key="1">
    <source>
        <dbReference type="EMBL" id="OYQ37007.1"/>
    </source>
</evidence>
<evidence type="ECO:0000313" key="2">
    <source>
        <dbReference type="Proteomes" id="UP000216605"/>
    </source>
</evidence>
<dbReference type="Proteomes" id="UP000216605">
    <property type="component" value="Unassembled WGS sequence"/>
</dbReference>
<comment type="caution">
    <text evidence="1">The sequence shown here is derived from an EMBL/GenBank/DDBJ whole genome shotgun (WGS) entry which is preliminary data.</text>
</comment>
<reference evidence="1 2" key="1">
    <citation type="submission" date="2017-07" db="EMBL/GenBank/DDBJ databases">
        <title>Flavobacterium cyanobacteriorum sp. nov., isolated from cyanobacterial aggregates in a eutrophic lake.</title>
        <authorList>
            <person name="Cai H."/>
        </authorList>
    </citation>
    <scope>NUCLEOTIDE SEQUENCE [LARGE SCALE GENOMIC DNA]</scope>
    <source>
        <strain evidence="1 2">TH021</strain>
    </source>
</reference>
<keyword evidence="2" id="KW-1185">Reference proteome</keyword>
<name>A0A255Z648_9FLAO</name>
<accession>A0A255Z648</accession>
<protein>
    <submittedName>
        <fullName evidence="1">Uncharacterized protein</fullName>
    </submittedName>
</protein>
<gene>
    <name evidence="1" type="ORF">CHU92_09035</name>
</gene>
<dbReference type="AlphaFoldDB" id="A0A255Z648"/>